<evidence type="ECO:0000256" key="3">
    <source>
        <dbReference type="ARBA" id="ARBA00022448"/>
    </source>
</evidence>
<evidence type="ECO:0000256" key="8">
    <source>
        <dbReference type="ARBA" id="ARBA00023010"/>
    </source>
</evidence>
<protein>
    <submittedName>
        <fullName evidence="11">Uncharacterized protein</fullName>
    </submittedName>
</protein>
<evidence type="ECO:0000256" key="2">
    <source>
        <dbReference type="ARBA" id="ARBA00008274"/>
    </source>
</evidence>
<evidence type="ECO:0000256" key="1">
    <source>
        <dbReference type="ARBA" id="ARBA00004389"/>
    </source>
</evidence>
<dbReference type="InterPro" id="IPR001901">
    <property type="entry name" value="Translocase_SecE/Sec61-g"/>
</dbReference>
<evidence type="ECO:0000256" key="10">
    <source>
        <dbReference type="SAM" id="Phobius"/>
    </source>
</evidence>
<evidence type="ECO:0000256" key="4">
    <source>
        <dbReference type="ARBA" id="ARBA00022692"/>
    </source>
</evidence>
<dbReference type="Proteomes" id="UP001497382">
    <property type="component" value="Unassembled WGS sequence"/>
</dbReference>
<evidence type="ECO:0000313" key="12">
    <source>
        <dbReference type="Proteomes" id="UP001497382"/>
    </source>
</evidence>
<evidence type="ECO:0000313" key="11">
    <source>
        <dbReference type="EMBL" id="CAL1294595.1"/>
    </source>
</evidence>
<keyword evidence="6" id="KW-0653">Protein transport</keyword>
<dbReference type="InterPro" id="IPR008158">
    <property type="entry name" value="Translocase_Sec61-g"/>
</dbReference>
<reference evidence="11 12" key="1">
    <citation type="submission" date="2024-04" db="EMBL/GenBank/DDBJ databases">
        <authorList>
            <person name="Rising A."/>
            <person name="Reimegard J."/>
            <person name="Sonavane S."/>
            <person name="Akerstrom W."/>
            <person name="Nylinder S."/>
            <person name="Hedman E."/>
            <person name="Kallberg Y."/>
        </authorList>
    </citation>
    <scope>NUCLEOTIDE SEQUENCE [LARGE SCALE GENOMIC DNA]</scope>
</reference>
<keyword evidence="3" id="KW-0813">Transport</keyword>
<gene>
    <name evidence="11" type="ORF">LARSCL_LOCUS18803</name>
</gene>
<accession>A0AAV2BEE0</accession>
<sequence>MFEAHVRNNNLKPFREFYHNSCRFWRRCSKPDWREYKKIGVATLIGVLLMGCIGYFVRLITIPVNNILMAP</sequence>
<dbReference type="EMBL" id="CAXIEN010000349">
    <property type="protein sequence ID" value="CAL1294595.1"/>
    <property type="molecule type" value="Genomic_DNA"/>
</dbReference>
<dbReference type="SUPFAM" id="SSF103456">
    <property type="entry name" value="Preprotein translocase SecE subunit"/>
    <property type="match status" value="1"/>
</dbReference>
<comment type="subcellular location">
    <subcellularLocation>
        <location evidence="1">Endoplasmic reticulum membrane</location>
        <topology evidence="1">Single-pass membrane protein</topology>
    </subcellularLocation>
</comment>
<dbReference type="GO" id="GO:0006605">
    <property type="term" value="P:protein targeting"/>
    <property type="evidence" value="ECO:0007669"/>
    <property type="project" value="InterPro"/>
</dbReference>
<dbReference type="GO" id="GO:0005789">
    <property type="term" value="C:endoplasmic reticulum membrane"/>
    <property type="evidence" value="ECO:0007669"/>
    <property type="project" value="UniProtKB-SubCell"/>
</dbReference>
<comment type="caution">
    <text evidence="11">The sequence shown here is derived from an EMBL/GenBank/DDBJ whole genome shotgun (WGS) entry which is preliminary data.</text>
</comment>
<evidence type="ECO:0000256" key="7">
    <source>
        <dbReference type="ARBA" id="ARBA00022989"/>
    </source>
</evidence>
<keyword evidence="8" id="KW-0811">Translocation</keyword>
<proteinExistence type="inferred from homology"/>
<evidence type="ECO:0000256" key="5">
    <source>
        <dbReference type="ARBA" id="ARBA00022824"/>
    </source>
</evidence>
<comment type="similarity">
    <text evidence="2">Belongs to the SecE/SEC61-gamma family.</text>
</comment>
<keyword evidence="7 10" id="KW-1133">Transmembrane helix</keyword>
<dbReference type="NCBIfam" id="TIGR00327">
    <property type="entry name" value="secE_euk_arch"/>
    <property type="match status" value="1"/>
</dbReference>
<dbReference type="PANTHER" id="PTHR12309">
    <property type="entry name" value="SEC61 GAMMA SUBUNIT"/>
    <property type="match status" value="1"/>
</dbReference>
<keyword evidence="5" id="KW-0256">Endoplasmic reticulum</keyword>
<dbReference type="AlphaFoldDB" id="A0AAV2BEE0"/>
<dbReference type="HAMAP" id="MF_00422">
    <property type="entry name" value="SecE"/>
    <property type="match status" value="1"/>
</dbReference>
<dbReference type="GO" id="GO:0006886">
    <property type="term" value="P:intracellular protein transport"/>
    <property type="evidence" value="ECO:0007669"/>
    <property type="project" value="InterPro"/>
</dbReference>
<feature type="transmembrane region" description="Helical" evidence="10">
    <location>
        <begin position="39"/>
        <end position="61"/>
    </location>
</feature>
<dbReference type="Gene3D" id="1.20.5.820">
    <property type="entry name" value="Preprotein translocase SecE subunit"/>
    <property type="match status" value="1"/>
</dbReference>
<dbReference type="GO" id="GO:0008320">
    <property type="term" value="F:protein transmembrane transporter activity"/>
    <property type="evidence" value="ECO:0007669"/>
    <property type="project" value="InterPro"/>
</dbReference>
<dbReference type="InterPro" id="IPR023391">
    <property type="entry name" value="Prot_translocase_SecE_dom_sf"/>
</dbReference>
<dbReference type="Pfam" id="PF00584">
    <property type="entry name" value="SecE"/>
    <property type="match status" value="1"/>
</dbReference>
<evidence type="ECO:0000256" key="6">
    <source>
        <dbReference type="ARBA" id="ARBA00022927"/>
    </source>
</evidence>
<keyword evidence="9 10" id="KW-0472">Membrane</keyword>
<keyword evidence="12" id="KW-1185">Reference proteome</keyword>
<evidence type="ECO:0000256" key="9">
    <source>
        <dbReference type="ARBA" id="ARBA00023136"/>
    </source>
</evidence>
<name>A0AAV2BEE0_9ARAC</name>
<organism evidence="11 12">
    <name type="scientific">Larinioides sclopetarius</name>
    <dbReference type="NCBI Taxonomy" id="280406"/>
    <lineage>
        <taxon>Eukaryota</taxon>
        <taxon>Metazoa</taxon>
        <taxon>Ecdysozoa</taxon>
        <taxon>Arthropoda</taxon>
        <taxon>Chelicerata</taxon>
        <taxon>Arachnida</taxon>
        <taxon>Araneae</taxon>
        <taxon>Araneomorphae</taxon>
        <taxon>Entelegynae</taxon>
        <taxon>Araneoidea</taxon>
        <taxon>Araneidae</taxon>
        <taxon>Larinioides</taxon>
    </lineage>
</organism>
<keyword evidence="4 10" id="KW-0812">Transmembrane</keyword>